<keyword evidence="2" id="KW-0812">Transmembrane</keyword>
<feature type="transmembrane region" description="Helical" evidence="2">
    <location>
        <begin position="145"/>
        <end position="163"/>
    </location>
</feature>
<feature type="region of interest" description="Disordered" evidence="1">
    <location>
        <begin position="23"/>
        <end position="49"/>
    </location>
</feature>
<evidence type="ECO:0000313" key="4">
    <source>
        <dbReference type="EMBL" id="ASO75603.1"/>
    </source>
</evidence>
<dbReference type="InterPro" id="IPR032441">
    <property type="entry name" value="SP24"/>
</dbReference>
<feature type="transmembrane region" description="Helical" evidence="2">
    <location>
        <begin position="183"/>
        <end position="203"/>
    </location>
</feature>
<evidence type="ECO:0000313" key="3">
    <source>
        <dbReference type="EMBL" id="ASO75600.1"/>
    </source>
</evidence>
<organism evidence="3">
    <name type="scientific">Biggievirus Mos11</name>
    <dbReference type="NCBI Taxonomy" id="1925777"/>
    <lineage>
        <taxon>Viruses</taxon>
    </lineage>
</organism>
<evidence type="ECO:0000256" key="1">
    <source>
        <dbReference type="SAM" id="MobiDB-lite"/>
    </source>
</evidence>
<dbReference type="EMBL" id="MF281708">
    <property type="protein sequence ID" value="ASO75600.1"/>
    <property type="molecule type" value="Genomic_RNA"/>
</dbReference>
<evidence type="ECO:0000256" key="2">
    <source>
        <dbReference type="SAM" id="Phobius"/>
    </source>
</evidence>
<reference evidence="3" key="1">
    <citation type="submission" date="2017-06" db="EMBL/GenBank/DDBJ databases">
        <authorList>
            <person name="Kim H.J."/>
            <person name="Triplett B.A."/>
        </authorList>
    </citation>
    <scope>NUCLEOTIDE SEQUENCE</scope>
    <source>
        <strain evidence="3">258719/2008</strain>
        <strain evidence="4">Pool 11/2008</strain>
    </source>
</reference>
<sequence>MSQPRKSMVVPPLPTARKVVSAQAPPGYYNNSPTPRPRTTTVMTVPPPLPPRKPREESFDINSFFEFIVRCVSDTTFLVLFGLSMFLCFDYALSGADSKLVSFATSMSKRFPALLPAVCPIVELLIVAVPFLPSIIVSPKKRRPLVIFLAVAYYLFVPERTVFEYALHGLCAYCFVKTTNKQYKFVIFGAALLIYITQFTLPLTSSVDYNCKNATASAVTDP</sequence>
<accession>A0A222AGU8</accession>
<name>A0A222AGU8_9VIRU</name>
<protein>
    <submittedName>
        <fullName evidence="3">ORF3</fullName>
    </submittedName>
</protein>
<keyword evidence="2" id="KW-0472">Membrane</keyword>
<feature type="transmembrane region" description="Helical" evidence="2">
    <location>
        <begin position="113"/>
        <end position="133"/>
    </location>
</feature>
<feature type="transmembrane region" description="Helical" evidence="2">
    <location>
        <begin position="75"/>
        <end position="93"/>
    </location>
</feature>
<dbReference type="EMBL" id="MF281709">
    <property type="protein sequence ID" value="ASO75603.1"/>
    <property type="molecule type" value="Genomic_RNA"/>
</dbReference>
<dbReference type="Pfam" id="PF16504">
    <property type="entry name" value="SP24"/>
    <property type="match status" value="1"/>
</dbReference>
<proteinExistence type="predicted"/>
<keyword evidence="2" id="KW-1133">Transmembrane helix</keyword>